<keyword evidence="6" id="KW-0472">Membrane</keyword>
<feature type="repeat" description="WD" evidence="3">
    <location>
        <begin position="623"/>
        <end position="657"/>
    </location>
</feature>
<dbReference type="PANTHER" id="PTHR19848">
    <property type="entry name" value="WD40 REPEAT PROTEIN"/>
    <property type="match status" value="1"/>
</dbReference>
<dbReference type="STRING" id="760192.Halhy_4585"/>
<evidence type="ECO:0000256" key="2">
    <source>
        <dbReference type="ARBA" id="ARBA00022737"/>
    </source>
</evidence>
<feature type="compositionally biased region" description="Basic and acidic residues" evidence="5">
    <location>
        <begin position="232"/>
        <end position="241"/>
    </location>
</feature>
<dbReference type="eggNOG" id="COG3064">
    <property type="taxonomic scope" value="Bacteria"/>
</dbReference>
<proteinExistence type="predicted"/>
<reference key="2">
    <citation type="submission" date="2011-04" db="EMBL/GenBank/DDBJ databases">
        <title>Complete sequence of chromosome of Haliscomenobacter hydrossis DSM 1100.</title>
        <authorList>
            <consortium name="US DOE Joint Genome Institute (JGI-PGF)"/>
            <person name="Lucas S."/>
            <person name="Han J."/>
            <person name="Lapidus A."/>
            <person name="Bruce D."/>
            <person name="Goodwin L."/>
            <person name="Pitluck S."/>
            <person name="Peters L."/>
            <person name="Kyrpides N."/>
            <person name="Mavromatis K."/>
            <person name="Ivanova N."/>
            <person name="Ovchinnikova G."/>
            <person name="Pagani I."/>
            <person name="Daligault H."/>
            <person name="Detter J.C."/>
            <person name="Han C."/>
            <person name="Land M."/>
            <person name="Hauser L."/>
            <person name="Markowitz V."/>
            <person name="Cheng J.-F."/>
            <person name="Hugenholtz P."/>
            <person name="Woyke T."/>
            <person name="Wu D."/>
            <person name="Verbarg S."/>
            <person name="Frueling A."/>
            <person name="Brambilla E."/>
            <person name="Klenk H.-P."/>
            <person name="Eisen J.A."/>
        </authorList>
    </citation>
    <scope>NUCLEOTIDE SEQUENCE</scope>
    <source>
        <strain>DSM 1100</strain>
    </source>
</reference>
<evidence type="ECO:0000256" key="4">
    <source>
        <dbReference type="SAM" id="Coils"/>
    </source>
</evidence>
<feature type="transmembrane region" description="Helical" evidence="6">
    <location>
        <begin position="118"/>
        <end position="138"/>
    </location>
</feature>
<dbReference type="PROSITE" id="PS00678">
    <property type="entry name" value="WD_REPEATS_1"/>
    <property type="match status" value="1"/>
</dbReference>
<dbReference type="HOGENOM" id="CLU_020523_0_0_10"/>
<dbReference type="Proteomes" id="UP000008461">
    <property type="component" value="Chromosome"/>
</dbReference>
<dbReference type="InterPro" id="IPR036322">
    <property type="entry name" value="WD40_repeat_dom_sf"/>
</dbReference>
<dbReference type="InterPro" id="IPR019775">
    <property type="entry name" value="WD40_repeat_CS"/>
</dbReference>
<evidence type="ECO:0000256" key="6">
    <source>
        <dbReference type="SAM" id="Phobius"/>
    </source>
</evidence>
<evidence type="ECO:0000313" key="8">
    <source>
        <dbReference type="Proteomes" id="UP000008461"/>
    </source>
</evidence>
<dbReference type="AlphaFoldDB" id="F4KUI8"/>
<sequence length="703" mass="78434">MRYELKHDKLAAQIFFRASAAAKARRRAAEIYALYLEIGTQRLLTNEELDYLGQFLALLNPDEHLLSLIDRSRSAIREQEEEEKKQLAAELNEKQLLLDQALNANEEANRERARALRFLKVVVGFVVVAILTSLLASIQTCETRRKSLELVKKNDELNGSRDSLRYAFENEQLIAAELLLEQQEAVAQASRADSLLVVAKSEASRANENASRAQSEKNRAEREATSAIRSSESARRAEAEAVRSADRAERLRIEAEKAEKDAQAARQRAIVFSNAVVALNAALKSQELDDARLQALVARQAYNIVSASPELGLTNHPYIYNALYYAVKDVDPAIRFRFKAHGGSVRDIVFQSNGRRFFTAGSDGRVVQWDIEEWNALGVPSHRSSELPFDGDAVHNTIALSPNEDRLLVGGELGSLQVYNFGNKMIKRYDWPKGKGTEEIFAAGFLNNSGALVGMGRTQAYYFKDENALVQEMPKLNSSVSTFLKTSNGVLPLNAQFVYKELAEFSIEGLVNGRMLSWKGATRQITAQSNYGLLTALAGEQLAGAGLLAFGFQNGQIVLGRMDVANLEINNLVALFKQNQSPIVDLAFSSNARYLAAASLDGRVTLWDLKISESDPTYQPLLLEDHEGWATSICFSPDDRFLLVGTKNGEVAFWNLDPQVYAEHLCAILRLRYLSPRYDEMDTNDWRRFFGNDIKQQKICGGN</sequence>
<keyword evidence="6" id="KW-1133">Transmembrane helix</keyword>
<keyword evidence="1 3" id="KW-0853">WD repeat</keyword>
<accession>F4KUI8</accession>
<dbReference type="InterPro" id="IPR001680">
    <property type="entry name" value="WD40_rpt"/>
</dbReference>
<dbReference type="PROSITE" id="PS50082">
    <property type="entry name" value="WD_REPEATS_2"/>
    <property type="match status" value="3"/>
</dbReference>
<feature type="coiled-coil region" evidence="4">
    <location>
        <begin position="73"/>
        <end position="114"/>
    </location>
</feature>
<name>F4KUI8_HALH1</name>
<dbReference type="EMBL" id="CP002691">
    <property type="protein sequence ID" value="AEE52424.1"/>
    <property type="molecule type" value="Genomic_DNA"/>
</dbReference>
<evidence type="ECO:0000256" key="5">
    <source>
        <dbReference type="SAM" id="MobiDB-lite"/>
    </source>
</evidence>
<feature type="repeat" description="WD" evidence="3">
    <location>
        <begin position="576"/>
        <end position="617"/>
    </location>
</feature>
<evidence type="ECO:0000313" key="7">
    <source>
        <dbReference type="EMBL" id="AEE52424.1"/>
    </source>
</evidence>
<reference evidence="7 8" key="1">
    <citation type="journal article" date="2011" name="Stand. Genomic Sci.">
        <title>Complete genome sequence of Haliscomenobacter hydrossis type strain (O).</title>
        <authorList>
            <consortium name="US DOE Joint Genome Institute (JGI-PGF)"/>
            <person name="Daligault H."/>
            <person name="Lapidus A."/>
            <person name="Zeytun A."/>
            <person name="Nolan M."/>
            <person name="Lucas S."/>
            <person name="Del Rio T.G."/>
            <person name="Tice H."/>
            <person name="Cheng J.F."/>
            <person name="Tapia R."/>
            <person name="Han C."/>
            <person name="Goodwin L."/>
            <person name="Pitluck S."/>
            <person name="Liolios K."/>
            <person name="Pagani I."/>
            <person name="Ivanova N."/>
            <person name="Huntemann M."/>
            <person name="Mavromatis K."/>
            <person name="Mikhailova N."/>
            <person name="Pati A."/>
            <person name="Chen A."/>
            <person name="Palaniappan K."/>
            <person name="Land M."/>
            <person name="Hauser L."/>
            <person name="Brambilla E.M."/>
            <person name="Rohde M."/>
            <person name="Verbarg S."/>
            <person name="Goker M."/>
            <person name="Bristow J."/>
            <person name="Eisen J.A."/>
            <person name="Markowitz V."/>
            <person name="Hugenholtz P."/>
            <person name="Kyrpides N.C."/>
            <person name="Klenk H.P."/>
            <person name="Woyke T."/>
        </authorList>
    </citation>
    <scope>NUCLEOTIDE SEQUENCE [LARGE SCALE GENOMIC DNA]</scope>
    <source>
        <strain evidence="8">ATCC 27775 / DSM 1100 / LMG 10767 / O</strain>
    </source>
</reference>
<keyword evidence="8" id="KW-1185">Reference proteome</keyword>
<dbReference type="eggNOG" id="COG2319">
    <property type="taxonomic scope" value="Bacteria"/>
</dbReference>
<organism evidence="7 8">
    <name type="scientific">Haliscomenobacter hydrossis (strain ATCC 27775 / DSM 1100 / LMG 10767 / O)</name>
    <dbReference type="NCBI Taxonomy" id="760192"/>
    <lineage>
        <taxon>Bacteria</taxon>
        <taxon>Pseudomonadati</taxon>
        <taxon>Bacteroidota</taxon>
        <taxon>Saprospiria</taxon>
        <taxon>Saprospirales</taxon>
        <taxon>Haliscomenobacteraceae</taxon>
        <taxon>Haliscomenobacter</taxon>
    </lineage>
</organism>
<protein>
    <submittedName>
        <fullName evidence="7">WD40 repeat-containing protein</fullName>
    </submittedName>
</protein>
<feature type="compositionally biased region" description="Basic and acidic residues" evidence="5">
    <location>
        <begin position="214"/>
        <end position="224"/>
    </location>
</feature>
<evidence type="ECO:0000256" key="3">
    <source>
        <dbReference type="PROSITE-ProRule" id="PRU00221"/>
    </source>
</evidence>
<dbReference type="SUPFAM" id="SSF50978">
    <property type="entry name" value="WD40 repeat-like"/>
    <property type="match status" value="1"/>
</dbReference>
<dbReference type="InterPro" id="IPR015943">
    <property type="entry name" value="WD40/YVTN_repeat-like_dom_sf"/>
</dbReference>
<keyword evidence="4" id="KW-0175">Coiled coil</keyword>
<feature type="repeat" description="WD" evidence="3">
    <location>
        <begin position="338"/>
        <end position="379"/>
    </location>
</feature>
<dbReference type="Pfam" id="PF00400">
    <property type="entry name" value="WD40"/>
    <property type="match status" value="3"/>
</dbReference>
<dbReference type="RefSeq" id="WP_013766962.1">
    <property type="nucleotide sequence ID" value="NC_015510.1"/>
</dbReference>
<evidence type="ECO:0000256" key="1">
    <source>
        <dbReference type="ARBA" id="ARBA00022574"/>
    </source>
</evidence>
<keyword evidence="6" id="KW-0812">Transmembrane</keyword>
<dbReference type="PROSITE" id="PS50294">
    <property type="entry name" value="WD_REPEATS_REGION"/>
    <property type="match status" value="3"/>
</dbReference>
<dbReference type="SMART" id="SM00320">
    <property type="entry name" value="WD40"/>
    <property type="match status" value="4"/>
</dbReference>
<dbReference type="KEGG" id="hhy:Halhy_4585"/>
<dbReference type="Gene3D" id="2.130.10.10">
    <property type="entry name" value="YVTN repeat-like/Quinoprotein amine dehydrogenase"/>
    <property type="match status" value="2"/>
</dbReference>
<dbReference type="OrthoDB" id="414967at2"/>
<dbReference type="PANTHER" id="PTHR19848:SF8">
    <property type="entry name" value="F-BOX AND WD REPEAT DOMAIN CONTAINING 7"/>
    <property type="match status" value="1"/>
</dbReference>
<feature type="region of interest" description="Disordered" evidence="5">
    <location>
        <begin position="206"/>
        <end position="241"/>
    </location>
</feature>
<gene>
    <name evidence="7" type="ordered locus">Halhy_4585</name>
</gene>
<keyword evidence="2" id="KW-0677">Repeat</keyword>